<name>X1U588_9ZZZZ</name>
<sequence>MIKYDKMINNKIRVSVIIPTYNRARDLERCLNSLLQQTLKDFETIVINNGCTDETSNVVQRHPVKVISDLTRNVTHLFNIGWQNAEGEIIVFTNDDAEAEPSWLENIMDTFQRFEDAAAVGGPTIVPEQILHHQ</sequence>
<organism evidence="2">
    <name type="scientific">marine sediment metagenome</name>
    <dbReference type="NCBI Taxonomy" id="412755"/>
    <lineage>
        <taxon>unclassified sequences</taxon>
        <taxon>metagenomes</taxon>
        <taxon>ecological metagenomes</taxon>
    </lineage>
</organism>
<dbReference type="Gene3D" id="3.90.550.10">
    <property type="entry name" value="Spore Coat Polysaccharide Biosynthesis Protein SpsA, Chain A"/>
    <property type="match status" value="1"/>
</dbReference>
<evidence type="ECO:0000313" key="2">
    <source>
        <dbReference type="EMBL" id="GAI87449.1"/>
    </source>
</evidence>
<dbReference type="SUPFAM" id="SSF53448">
    <property type="entry name" value="Nucleotide-diphospho-sugar transferases"/>
    <property type="match status" value="1"/>
</dbReference>
<evidence type="ECO:0000259" key="1">
    <source>
        <dbReference type="Pfam" id="PF00535"/>
    </source>
</evidence>
<dbReference type="Pfam" id="PF00535">
    <property type="entry name" value="Glycos_transf_2"/>
    <property type="match status" value="1"/>
</dbReference>
<dbReference type="EMBL" id="BARW01006257">
    <property type="protein sequence ID" value="GAI87449.1"/>
    <property type="molecule type" value="Genomic_DNA"/>
</dbReference>
<accession>X1U588</accession>
<comment type="caution">
    <text evidence="2">The sequence shown here is derived from an EMBL/GenBank/DDBJ whole genome shotgun (WGS) entry which is preliminary data.</text>
</comment>
<feature type="domain" description="Glycosyltransferase 2-like" evidence="1">
    <location>
        <begin position="15"/>
        <end position="124"/>
    </location>
</feature>
<dbReference type="AlphaFoldDB" id="X1U588"/>
<dbReference type="InterPro" id="IPR001173">
    <property type="entry name" value="Glyco_trans_2-like"/>
</dbReference>
<protein>
    <recommendedName>
        <fullName evidence="1">Glycosyltransferase 2-like domain-containing protein</fullName>
    </recommendedName>
</protein>
<dbReference type="PANTHER" id="PTHR43685">
    <property type="entry name" value="GLYCOSYLTRANSFERASE"/>
    <property type="match status" value="1"/>
</dbReference>
<reference evidence="2" key="1">
    <citation type="journal article" date="2014" name="Front. Microbiol.">
        <title>High frequency of phylogenetically diverse reductive dehalogenase-homologous genes in deep subseafloor sedimentary metagenomes.</title>
        <authorList>
            <person name="Kawai M."/>
            <person name="Futagami T."/>
            <person name="Toyoda A."/>
            <person name="Takaki Y."/>
            <person name="Nishi S."/>
            <person name="Hori S."/>
            <person name="Arai W."/>
            <person name="Tsubouchi T."/>
            <person name="Morono Y."/>
            <person name="Uchiyama I."/>
            <person name="Ito T."/>
            <person name="Fujiyama A."/>
            <person name="Inagaki F."/>
            <person name="Takami H."/>
        </authorList>
    </citation>
    <scope>NUCLEOTIDE SEQUENCE</scope>
    <source>
        <strain evidence="2">Expedition CK06-06</strain>
    </source>
</reference>
<dbReference type="InterPro" id="IPR050834">
    <property type="entry name" value="Glycosyltransf_2"/>
</dbReference>
<dbReference type="InterPro" id="IPR029044">
    <property type="entry name" value="Nucleotide-diphossugar_trans"/>
</dbReference>
<proteinExistence type="predicted"/>
<dbReference type="CDD" id="cd00761">
    <property type="entry name" value="Glyco_tranf_GTA_type"/>
    <property type="match status" value="1"/>
</dbReference>
<dbReference type="PANTHER" id="PTHR43685:SF2">
    <property type="entry name" value="GLYCOSYLTRANSFERASE 2-LIKE DOMAIN-CONTAINING PROTEIN"/>
    <property type="match status" value="1"/>
</dbReference>
<gene>
    <name evidence="2" type="ORF">S12H4_13139</name>
</gene>